<name>A0A6I3S900_9BURK</name>
<accession>A0A6I3S900</accession>
<gene>
    <name evidence="1" type="ORF">GMD42_07920</name>
</gene>
<evidence type="ECO:0000313" key="2">
    <source>
        <dbReference type="Proteomes" id="UP000462362"/>
    </source>
</evidence>
<dbReference type="RefSeq" id="WP_155165341.1">
    <property type="nucleotide sequence ID" value="NZ_WNBY01000010.1"/>
</dbReference>
<proteinExistence type="predicted"/>
<dbReference type="EMBL" id="WNCL01000021">
    <property type="protein sequence ID" value="MTU43551.1"/>
    <property type="molecule type" value="Genomic_DNA"/>
</dbReference>
<comment type="caution">
    <text evidence="1">The sequence shown here is derived from an EMBL/GenBank/DDBJ whole genome shotgun (WGS) entry which is preliminary data.</text>
</comment>
<organism evidence="1 2">
    <name type="scientific">Parasutterella excrementihominis</name>
    <dbReference type="NCBI Taxonomy" id="487175"/>
    <lineage>
        <taxon>Bacteria</taxon>
        <taxon>Pseudomonadati</taxon>
        <taxon>Pseudomonadota</taxon>
        <taxon>Betaproteobacteria</taxon>
        <taxon>Burkholderiales</taxon>
        <taxon>Sutterellaceae</taxon>
        <taxon>Parasutterella</taxon>
    </lineage>
</organism>
<dbReference type="NCBIfam" id="TIGR01784">
    <property type="entry name" value="T_den_put_tspse"/>
    <property type="match status" value="1"/>
</dbReference>
<dbReference type="Proteomes" id="UP000462362">
    <property type="component" value="Unassembled WGS sequence"/>
</dbReference>
<reference evidence="1 2" key="1">
    <citation type="journal article" date="2019" name="Nat. Med.">
        <title>A library of human gut bacterial isolates paired with longitudinal multiomics data enables mechanistic microbiome research.</title>
        <authorList>
            <person name="Poyet M."/>
            <person name="Groussin M."/>
            <person name="Gibbons S.M."/>
            <person name="Avila-Pacheco J."/>
            <person name="Jiang X."/>
            <person name="Kearney S.M."/>
            <person name="Perrotta A.R."/>
            <person name="Berdy B."/>
            <person name="Zhao S."/>
            <person name="Lieberman T.D."/>
            <person name="Swanson P.K."/>
            <person name="Smith M."/>
            <person name="Roesemann S."/>
            <person name="Alexander J.E."/>
            <person name="Rich S.A."/>
            <person name="Livny J."/>
            <person name="Vlamakis H."/>
            <person name="Clish C."/>
            <person name="Bullock K."/>
            <person name="Deik A."/>
            <person name="Scott J."/>
            <person name="Pierce K.A."/>
            <person name="Xavier R.J."/>
            <person name="Alm E.J."/>
        </authorList>
    </citation>
    <scope>NUCLEOTIDE SEQUENCE [LARGE SCALE GENOMIC DNA]</scope>
    <source>
        <strain evidence="1 2">BIOML-A2</strain>
    </source>
</reference>
<evidence type="ECO:0000313" key="1">
    <source>
        <dbReference type="EMBL" id="MTU43551.1"/>
    </source>
</evidence>
<dbReference type="AlphaFoldDB" id="A0A6I3S900"/>
<dbReference type="InterPro" id="IPR010106">
    <property type="entry name" value="RpnA"/>
</dbReference>
<dbReference type="Pfam" id="PF12784">
    <property type="entry name" value="PDDEXK_2"/>
    <property type="match status" value="1"/>
</dbReference>
<protein>
    <submittedName>
        <fullName evidence="1">Rpn family recombination-promoting nuclease/putative transposase</fullName>
    </submittedName>
</protein>
<sequence length="270" mass="30576">MNEQALEYIRNIRLIDDSFFEVFFKGDPKYIEVVIHEIFKQLGHPLVKIQEVSVQEDLNALDKRTVRLDALATDEEGNLINIEVQRSVSPVLTKRARYHSALLDTNSLERSSGFDALAETYVIFITEKDYRGKGLPAYQVERMYLEDKTPFGDGTHIIFVNGEYRGDDAIGNLMNDFFCTGADQMKNEVLADRMTFFKETEEGQRELSGIELVIDARGRAEGRAEGKTEGKTEVAAKLIQLGQMSLEMIAEVSGLPIEELRKIQRGFNPA</sequence>